<evidence type="ECO:0000313" key="8">
    <source>
        <dbReference type="EMBL" id="QCI68545.1"/>
    </source>
</evidence>
<dbReference type="InterPro" id="IPR000209">
    <property type="entry name" value="Peptidase_S8/S53_dom"/>
</dbReference>
<dbReference type="Proteomes" id="UP000298781">
    <property type="component" value="Chromosome"/>
</dbReference>
<reference evidence="8 9" key="1">
    <citation type="submission" date="2019-04" db="EMBL/GenBank/DDBJ databases">
        <title>Phreatobacter aquaticus sp. nov.</title>
        <authorList>
            <person name="Choi A."/>
        </authorList>
    </citation>
    <scope>NUCLEOTIDE SEQUENCE [LARGE SCALE GENOMIC DNA]</scope>
    <source>
        <strain evidence="8 9">KCTC 52518</strain>
    </source>
</reference>
<dbReference type="PROSITE" id="PS51892">
    <property type="entry name" value="SUBTILASE"/>
    <property type="match status" value="1"/>
</dbReference>
<dbReference type="InterPro" id="IPR036852">
    <property type="entry name" value="Peptidase_S8/S53_dom_sf"/>
</dbReference>
<dbReference type="GO" id="GO:0004252">
    <property type="term" value="F:serine-type endopeptidase activity"/>
    <property type="evidence" value="ECO:0007669"/>
    <property type="project" value="UniProtKB-UniRule"/>
</dbReference>
<dbReference type="SUPFAM" id="SSF52743">
    <property type="entry name" value="Subtilisin-like"/>
    <property type="match status" value="1"/>
</dbReference>
<keyword evidence="9" id="KW-1185">Reference proteome</keyword>
<dbReference type="Pfam" id="PF00082">
    <property type="entry name" value="Peptidase_S8"/>
    <property type="match status" value="1"/>
</dbReference>
<dbReference type="InterPro" id="IPR050131">
    <property type="entry name" value="Peptidase_S8_subtilisin-like"/>
</dbReference>
<dbReference type="RefSeq" id="WP_136963964.1">
    <property type="nucleotide sequence ID" value="NZ_CP039690.1"/>
</dbReference>
<feature type="active site" description="Charge relay system" evidence="5">
    <location>
        <position position="353"/>
    </location>
</feature>
<evidence type="ECO:0000256" key="3">
    <source>
        <dbReference type="ARBA" id="ARBA00022801"/>
    </source>
</evidence>
<dbReference type="AlphaFoldDB" id="A0A4D7BCY4"/>
<accession>A0A4D7BCY4</accession>
<dbReference type="PROSITE" id="PS00136">
    <property type="entry name" value="SUBTILASE_ASP"/>
    <property type="match status" value="1"/>
</dbReference>
<dbReference type="KEGG" id="pstg:E8M01_32535"/>
<dbReference type="InterPro" id="IPR015500">
    <property type="entry name" value="Peptidase_S8_subtilisin-rel"/>
</dbReference>
<protein>
    <submittedName>
        <fullName evidence="8">Peptidase S8</fullName>
    </submittedName>
</protein>
<feature type="active site" description="Charge relay system" evidence="5">
    <location>
        <position position="127"/>
    </location>
</feature>
<sequence>MHDDIEDYVVLRIENLPTKKPSGGLSGLRAPVGEVFDLASATDRPRIVSETAKLTPNQAQEAAADPRNTLSRAFPVTQIVMQSSEPASAAAVAAAAAAGHGWGIPAVGADAGHLDGKAAEVVVAVLDSGIDHKHEAFRGMELVTENFAGGSATDVSGHGTHCASLIFGRSVNGVRIGVAPAIRKALVAKVFDDHGASSTGCIVNALAWAYENGANIASMSLSFDFEAMFRRLKTADWEEPAAIWETLVRYREAANQLQLQIDILTHKSETWPGTLIVAAAGNQSRRAAVKPYSVRAGVPASISGVIPVGAAGQEQGGWIIPPFSNIDPFVLGPGTEIVGAKPGGGLVAMDGTSAACPYAAGVAALWWDHTVRDMADFTTAEEVAINLRTSALKLPVIKPNMQGRGLVQAPPAATPAR</sequence>
<dbReference type="InterPro" id="IPR023827">
    <property type="entry name" value="Peptidase_S8_Asp-AS"/>
</dbReference>
<evidence type="ECO:0000256" key="6">
    <source>
        <dbReference type="RuleBase" id="RU003355"/>
    </source>
</evidence>
<keyword evidence="3 5" id="KW-0378">Hydrolase</keyword>
<dbReference type="Gene3D" id="3.40.50.200">
    <property type="entry name" value="Peptidase S8/S53 domain"/>
    <property type="match status" value="1"/>
</dbReference>
<feature type="domain" description="Peptidase S8/S53" evidence="7">
    <location>
        <begin position="120"/>
        <end position="383"/>
    </location>
</feature>
<evidence type="ECO:0000259" key="7">
    <source>
        <dbReference type="Pfam" id="PF00082"/>
    </source>
</evidence>
<evidence type="ECO:0000256" key="1">
    <source>
        <dbReference type="ARBA" id="ARBA00011073"/>
    </source>
</evidence>
<evidence type="ECO:0000256" key="4">
    <source>
        <dbReference type="ARBA" id="ARBA00022825"/>
    </source>
</evidence>
<evidence type="ECO:0000313" key="9">
    <source>
        <dbReference type="Proteomes" id="UP000298781"/>
    </source>
</evidence>
<keyword evidence="4 5" id="KW-0720">Serine protease</keyword>
<organism evidence="8 9">
    <name type="scientific">Phreatobacter stygius</name>
    <dbReference type="NCBI Taxonomy" id="1940610"/>
    <lineage>
        <taxon>Bacteria</taxon>
        <taxon>Pseudomonadati</taxon>
        <taxon>Pseudomonadota</taxon>
        <taxon>Alphaproteobacteria</taxon>
        <taxon>Hyphomicrobiales</taxon>
        <taxon>Phreatobacteraceae</taxon>
        <taxon>Phreatobacter</taxon>
    </lineage>
</organism>
<gene>
    <name evidence="8" type="ORF">E8M01_32535</name>
</gene>
<dbReference type="InterPro" id="IPR023828">
    <property type="entry name" value="Peptidase_S8_Ser-AS"/>
</dbReference>
<feature type="active site" description="Charge relay system" evidence="5">
    <location>
        <position position="158"/>
    </location>
</feature>
<dbReference type="PRINTS" id="PR00723">
    <property type="entry name" value="SUBTILISIN"/>
</dbReference>
<evidence type="ECO:0000256" key="5">
    <source>
        <dbReference type="PROSITE-ProRule" id="PRU01240"/>
    </source>
</evidence>
<keyword evidence="2 5" id="KW-0645">Protease</keyword>
<dbReference type="EMBL" id="CP039690">
    <property type="protein sequence ID" value="QCI68545.1"/>
    <property type="molecule type" value="Genomic_DNA"/>
</dbReference>
<proteinExistence type="inferred from homology"/>
<dbReference type="GO" id="GO:0006508">
    <property type="term" value="P:proteolysis"/>
    <property type="evidence" value="ECO:0007669"/>
    <property type="project" value="UniProtKB-KW"/>
</dbReference>
<dbReference type="PROSITE" id="PS00138">
    <property type="entry name" value="SUBTILASE_SER"/>
    <property type="match status" value="1"/>
</dbReference>
<comment type="similarity">
    <text evidence="1 5 6">Belongs to the peptidase S8 family.</text>
</comment>
<dbReference type="PANTHER" id="PTHR43806:SF11">
    <property type="entry name" value="CEREVISIN-RELATED"/>
    <property type="match status" value="1"/>
</dbReference>
<evidence type="ECO:0000256" key="2">
    <source>
        <dbReference type="ARBA" id="ARBA00022670"/>
    </source>
</evidence>
<dbReference type="PANTHER" id="PTHR43806">
    <property type="entry name" value="PEPTIDASE S8"/>
    <property type="match status" value="1"/>
</dbReference>
<name>A0A4D7BCY4_9HYPH</name>
<dbReference type="OrthoDB" id="9816306at2"/>